<gene>
    <name evidence="1" type="ORF">FRV6_02387</name>
</gene>
<reference evidence="2" key="1">
    <citation type="submission" date="2016-09" db="EMBL/GenBank/DDBJ databases">
        <authorList>
            <person name="Guldener U."/>
        </authorList>
    </citation>
    <scope>NUCLEOTIDE SEQUENCE [LARGE SCALE GENOMIC DNA]</scope>
    <source>
        <strain evidence="2">V64-1</strain>
    </source>
</reference>
<name>A0A2H3T0E5_FUSOX</name>
<proteinExistence type="predicted"/>
<organism evidence="1 2">
    <name type="scientific">Fusarium oxysporum</name>
    <name type="common">Fusarium vascular wilt</name>
    <dbReference type="NCBI Taxonomy" id="5507"/>
    <lineage>
        <taxon>Eukaryota</taxon>
        <taxon>Fungi</taxon>
        <taxon>Dikarya</taxon>
        <taxon>Ascomycota</taxon>
        <taxon>Pezizomycotina</taxon>
        <taxon>Sordariomycetes</taxon>
        <taxon>Hypocreomycetidae</taxon>
        <taxon>Hypocreales</taxon>
        <taxon>Nectriaceae</taxon>
        <taxon>Fusarium</taxon>
        <taxon>Fusarium oxysporum species complex</taxon>
    </lineage>
</organism>
<evidence type="ECO:0000313" key="1">
    <source>
        <dbReference type="EMBL" id="SCO78174.1"/>
    </source>
</evidence>
<protein>
    <submittedName>
        <fullName evidence="1">Uncharacterized protein</fullName>
    </submittedName>
</protein>
<dbReference type="Proteomes" id="UP000219369">
    <property type="component" value="Unassembled WGS sequence"/>
</dbReference>
<accession>A0A2H3T0E5</accession>
<dbReference type="EMBL" id="FMJY01000001">
    <property type="protein sequence ID" value="SCO78174.1"/>
    <property type="molecule type" value="Genomic_DNA"/>
</dbReference>
<sequence length="26" mass="2795">MPDDCVLDSAIALKTLITQSYTISPV</sequence>
<evidence type="ECO:0000313" key="2">
    <source>
        <dbReference type="Proteomes" id="UP000219369"/>
    </source>
</evidence>
<dbReference type="AlphaFoldDB" id="A0A2H3T0E5"/>